<evidence type="ECO:0000313" key="2">
    <source>
        <dbReference type="Proteomes" id="UP000799754"/>
    </source>
</evidence>
<sequence length="651" mass="72381">MATAMRTLLPFFPPELRNSVYSYLSPSSTPTNTGLPIQLKSYFCKHTLIQICPVHSGSTALLALQRYAYLEGNEYQTWLLNHAITLRVGVIFKGRANTFVQEHWDKKIEIHLHKLAKQHPWLRKVAKYDIQILWDAPDGVLKSKHNRRSAGQIPRAMVRTLTGLMDEDVRRKLGDVQVRLRLEHHVAGVAVRSTPRFGLGSFVSLSSDATVLGCARQTLEVWKEPCPKVLPRKSARLTPVLTKPEEKELLRCENGRVDWVDRGQGTLVMKKTAILEKRACTTFMDTGVARRRRSEASATNRPQSFLPLSTSARHHTSKQETTTIQLPHAARHAFSLPLTYTMSAGYFPKREKVGLEDLFQGLVTASHILHHHDVLDAYGHISVRSPDDPATFWMPCNMPPALVSSADDLVEYHVESAGAVEKIAKPGYIERHIHSEIYKRFPNINSVVHSHASDVLPYCISGVPLKNTLHMAGFLGTNVPVWNSSGSDFLVRDSALGASLAASFKPATSAGFIYSKVRSALPGAKPEPSLEPDHAVVLLQSHGFTTLAHGIEEAVYQAIYTKEAAKAQTTALTIHNAHFSHTLEGKIDIEAGGKIKSGKAKGEGDLKYLTEKQSHDTWESMQATVSRPWALWCREVETSPLYRNDCPSGED</sequence>
<dbReference type="Proteomes" id="UP000799754">
    <property type="component" value="Unassembled WGS sequence"/>
</dbReference>
<evidence type="ECO:0000313" key="1">
    <source>
        <dbReference type="EMBL" id="KAF2632580.1"/>
    </source>
</evidence>
<accession>A0ACB6SE46</accession>
<name>A0ACB6SE46_9PLEO</name>
<protein>
    <submittedName>
        <fullName evidence="1">Arad-like aldolase/epimerase</fullName>
    </submittedName>
</protein>
<dbReference type="EMBL" id="MU006702">
    <property type="protein sequence ID" value="KAF2632580.1"/>
    <property type="molecule type" value="Genomic_DNA"/>
</dbReference>
<organism evidence="1 2">
    <name type="scientific">Macroventuria anomochaeta</name>
    <dbReference type="NCBI Taxonomy" id="301207"/>
    <lineage>
        <taxon>Eukaryota</taxon>
        <taxon>Fungi</taxon>
        <taxon>Dikarya</taxon>
        <taxon>Ascomycota</taxon>
        <taxon>Pezizomycotina</taxon>
        <taxon>Dothideomycetes</taxon>
        <taxon>Pleosporomycetidae</taxon>
        <taxon>Pleosporales</taxon>
        <taxon>Pleosporineae</taxon>
        <taxon>Didymellaceae</taxon>
        <taxon>Macroventuria</taxon>
    </lineage>
</organism>
<keyword evidence="2" id="KW-1185">Reference proteome</keyword>
<proteinExistence type="predicted"/>
<gene>
    <name evidence="1" type="ORF">BU25DRAFT_417202</name>
</gene>
<reference evidence="1" key="1">
    <citation type="journal article" date="2020" name="Stud. Mycol.">
        <title>101 Dothideomycetes genomes: a test case for predicting lifestyles and emergence of pathogens.</title>
        <authorList>
            <person name="Haridas S."/>
            <person name="Albert R."/>
            <person name="Binder M."/>
            <person name="Bloem J."/>
            <person name="Labutti K."/>
            <person name="Salamov A."/>
            <person name="Andreopoulos B."/>
            <person name="Baker S."/>
            <person name="Barry K."/>
            <person name="Bills G."/>
            <person name="Bluhm B."/>
            <person name="Cannon C."/>
            <person name="Castanera R."/>
            <person name="Culley D."/>
            <person name="Daum C."/>
            <person name="Ezra D."/>
            <person name="Gonzalez J."/>
            <person name="Henrissat B."/>
            <person name="Kuo A."/>
            <person name="Liang C."/>
            <person name="Lipzen A."/>
            <person name="Lutzoni F."/>
            <person name="Magnuson J."/>
            <person name="Mondo S."/>
            <person name="Nolan M."/>
            <person name="Ohm R."/>
            <person name="Pangilinan J."/>
            <person name="Park H.-J."/>
            <person name="Ramirez L."/>
            <person name="Alfaro M."/>
            <person name="Sun H."/>
            <person name="Tritt A."/>
            <person name="Yoshinaga Y."/>
            <person name="Zwiers L.-H."/>
            <person name="Turgeon B."/>
            <person name="Goodwin S."/>
            <person name="Spatafora J."/>
            <person name="Crous P."/>
            <person name="Grigoriev I."/>
        </authorList>
    </citation>
    <scope>NUCLEOTIDE SEQUENCE</scope>
    <source>
        <strain evidence="1">CBS 525.71</strain>
    </source>
</reference>
<comment type="caution">
    <text evidence="1">The sequence shown here is derived from an EMBL/GenBank/DDBJ whole genome shotgun (WGS) entry which is preliminary data.</text>
</comment>